<feature type="transmembrane region" description="Helical" evidence="6">
    <location>
        <begin position="143"/>
        <end position="161"/>
    </location>
</feature>
<evidence type="ECO:0000256" key="1">
    <source>
        <dbReference type="ARBA" id="ARBA00004370"/>
    </source>
</evidence>
<keyword evidence="9" id="KW-1185">Reference proteome</keyword>
<feature type="transmembrane region" description="Helical" evidence="6">
    <location>
        <begin position="221"/>
        <end position="242"/>
    </location>
</feature>
<dbReference type="InterPro" id="IPR043130">
    <property type="entry name" value="CDP-OH_PTrfase_TM_dom"/>
</dbReference>
<dbReference type="PROSITE" id="PS00379">
    <property type="entry name" value="CDP_ALCOHOL_P_TRANSF"/>
    <property type="match status" value="1"/>
</dbReference>
<dbReference type="Proteomes" id="UP001152797">
    <property type="component" value="Unassembled WGS sequence"/>
</dbReference>
<name>A0A9P1G219_9DINO</name>
<feature type="transmembrane region" description="Helical" evidence="6">
    <location>
        <begin position="46"/>
        <end position="66"/>
    </location>
</feature>
<keyword evidence="6" id="KW-1133">Transmembrane helix</keyword>
<evidence type="ECO:0000313" key="7">
    <source>
        <dbReference type="EMBL" id="CAI3996621.1"/>
    </source>
</evidence>
<dbReference type="EMBL" id="CAMXCT030002224">
    <property type="protein sequence ID" value="CAL4783933.1"/>
    <property type="molecule type" value="Genomic_DNA"/>
</dbReference>
<dbReference type="InterPro" id="IPR000462">
    <property type="entry name" value="CDP-OH_P_trans"/>
</dbReference>
<feature type="transmembrane region" description="Helical" evidence="6">
    <location>
        <begin position="286"/>
        <end position="306"/>
    </location>
</feature>
<comment type="subcellular location">
    <subcellularLocation>
        <location evidence="1">Membrane</location>
    </subcellularLocation>
</comment>
<protein>
    <submittedName>
        <fullName evidence="8">Endoplasmic reticulum-Golgi intermediate compartment protein 3</fullName>
    </submittedName>
</protein>
<sequence>MFSMIVLTESGLDHIKKHQYKAGKYTPLDNFLNPYWLSLAEALPRWVAPNLVTLVGFLPLVITYGLSCWVSPSFETPPPRWLMLCMTAALFFYQTFDAMDGKQARRTGSSSPLGQLFDHGCDCLACIAQTGAAAALLHFGPTFLGLFAMSILSSGFFLAQWEEYHTGTLPTAYGAVGVTETQYFLMSQTLGAAILGPQVVSSILSMPLQLPLLGLADLRTHFMKCWLVFIGFFMSLCVLKNLAHAFKKKGMSEVLSVLKDLLPVLLQNLLLGSWSPQMLRLASREISLLTMLLLFYFSAQMILFSMARMPFPVVQKWLVPYAMLLGLGWIAPELAKAALLLTLLAFGAWLLWWLACVQEQLKKKLEIYTFCITQKYHANGSNGSKEK</sequence>
<dbReference type="Pfam" id="PF01066">
    <property type="entry name" value="CDP-OH_P_transf"/>
    <property type="match status" value="1"/>
</dbReference>
<accession>A0A9P1G219</accession>
<dbReference type="GO" id="GO:0008654">
    <property type="term" value="P:phospholipid biosynthetic process"/>
    <property type="evidence" value="ECO:0007669"/>
    <property type="project" value="InterPro"/>
</dbReference>
<dbReference type="InterPro" id="IPR048254">
    <property type="entry name" value="CDP_ALCOHOL_P_TRANSF_CS"/>
</dbReference>
<evidence type="ECO:0000313" key="9">
    <source>
        <dbReference type="Proteomes" id="UP001152797"/>
    </source>
</evidence>
<organism evidence="7">
    <name type="scientific">Cladocopium goreaui</name>
    <dbReference type="NCBI Taxonomy" id="2562237"/>
    <lineage>
        <taxon>Eukaryota</taxon>
        <taxon>Sar</taxon>
        <taxon>Alveolata</taxon>
        <taxon>Dinophyceae</taxon>
        <taxon>Suessiales</taxon>
        <taxon>Symbiodiniaceae</taxon>
        <taxon>Cladocopium</taxon>
    </lineage>
</organism>
<dbReference type="AlphaFoldDB" id="A0A9P1G219"/>
<dbReference type="GO" id="GO:0016020">
    <property type="term" value="C:membrane"/>
    <property type="evidence" value="ECO:0007669"/>
    <property type="project" value="UniProtKB-SubCell"/>
</dbReference>
<dbReference type="EMBL" id="CAMXCT020002224">
    <property type="protein sequence ID" value="CAL1149996.1"/>
    <property type="molecule type" value="Genomic_DNA"/>
</dbReference>
<evidence type="ECO:0000256" key="2">
    <source>
        <dbReference type="ARBA" id="ARBA00010441"/>
    </source>
</evidence>
<dbReference type="OrthoDB" id="196717at2759"/>
<reference evidence="8 9" key="2">
    <citation type="submission" date="2024-05" db="EMBL/GenBank/DDBJ databases">
        <authorList>
            <person name="Chen Y."/>
            <person name="Shah S."/>
            <person name="Dougan E. K."/>
            <person name="Thang M."/>
            <person name="Chan C."/>
        </authorList>
    </citation>
    <scope>NUCLEOTIDE SEQUENCE [LARGE SCALE GENOMIC DNA]</scope>
</reference>
<dbReference type="EMBL" id="CAMXCT010002224">
    <property type="protein sequence ID" value="CAI3996621.1"/>
    <property type="molecule type" value="Genomic_DNA"/>
</dbReference>
<comment type="similarity">
    <text evidence="2 5">Belongs to the CDP-alcohol phosphatidyltransferase class-I family.</text>
</comment>
<dbReference type="PANTHER" id="PTHR10414:SF37">
    <property type="entry name" value="BB IN A BOXCAR, ISOFORM C"/>
    <property type="match status" value="1"/>
</dbReference>
<proteinExistence type="inferred from homology"/>
<comment type="caution">
    <text evidence="7">The sequence shown here is derived from an EMBL/GenBank/DDBJ whole genome shotgun (WGS) entry which is preliminary data.</text>
</comment>
<evidence type="ECO:0000313" key="8">
    <source>
        <dbReference type="EMBL" id="CAL4783933.1"/>
    </source>
</evidence>
<dbReference type="PANTHER" id="PTHR10414">
    <property type="entry name" value="ETHANOLAMINEPHOSPHOTRANSFERASE"/>
    <property type="match status" value="1"/>
</dbReference>
<keyword evidence="6" id="KW-0812">Transmembrane</keyword>
<evidence type="ECO:0000256" key="5">
    <source>
        <dbReference type="RuleBase" id="RU003750"/>
    </source>
</evidence>
<gene>
    <name evidence="7" type="ORF">C1SCF055_LOCUS23084</name>
</gene>
<dbReference type="GO" id="GO:0016780">
    <property type="term" value="F:phosphotransferase activity, for other substituted phosphate groups"/>
    <property type="evidence" value="ECO:0007669"/>
    <property type="project" value="InterPro"/>
</dbReference>
<evidence type="ECO:0000256" key="4">
    <source>
        <dbReference type="ARBA" id="ARBA00023136"/>
    </source>
</evidence>
<dbReference type="PIRSF" id="PIRSF015665">
    <property type="entry name" value="CHOPT"/>
    <property type="match status" value="1"/>
</dbReference>
<feature type="transmembrane region" description="Helical" evidence="6">
    <location>
        <begin position="337"/>
        <end position="355"/>
    </location>
</feature>
<feature type="transmembrane region" description="Helical" evidence="6">
    <location>
        <begin position="78"/>
        <end position="96"/>
    </location>
</feature>
<dbReference type="InterPro" id="IPR014472">
    <property type="entry name" value="CHOPT"/>
</dbReference>
<evidence type="ECO:0000256" key="6">
    <source>
        <dbReference type="SAM" id="Phobius"/>
    </source>
</evidence>
<keyword evidence="4 6" id="KW-0472">Membrane</keyword>
<evidence type="ECO:0000256" key="3">
    <source>
        <dbReference type="ARBA" id="ARBA00022679"/>
    </source>
</evidence>
<keyword evidence="3 5" id="KW-0808">Transferase</keyword>
<reference evidence="7" key="1">
    <citation type="submission" date="2022-10" db="EMBL/GenBank/DDBJ databases">
        <authorList>
            <person name="Chen Y."/>
            <person name="Dougan E. K."/>
            <person name="Chan C."/>
            <person name="Rhodes N."/>
            <person name="Thang M."/>
        </authorList>
    </citation>
    <scope>NUCLEOTIDE SEQUENCE</scope>
</reference>
<dbReference type="Gene3D" id="1.20.120.1760">
    <property type="match status" value="1"/>
</dbReference>